<dbReference type="GO" id="GO:0005524">
    <property type="term" value="F:ATP binding"/>
    <property type="evidence" value="ECO:0007669"/>
    <property type="project" value="UniProtKB-KW"/>
</dbReference>
<dbReference type="InterPro" id="IPR048863">
    <property type="entry name" value="BRR2_plug"/>
</dbReference>
<dbReference type="FunFam" id="3.40.50.300:FF:003287">
    <property type="entry name" value="U5 small nuclear ribonucleoprotein 200 kDa helicase"/>
    <property type="match status" value="1"/>
</dbReference>
<dbReference type="GO" id="GO:0006397">
    <property type="term" value="P:mRNA processing"/>
    <property type="evidence" value="ECO:0007669"/>
    <property type="project" value="UniProtKB-KW"/>
</dbReference>
<dbReference type="FunFam" id="1.10.10.10:FF:000024">
    <property type="entry name" value="U5 small nuclear ribonucleoprotein helicase"/>
    <property type="match status" value="1"/>
</dbReference>
<dbReference type="SUPFAM" id="SSF46785">
    <property type="entry name" value="Winged helix' DNA-binding domain"/>
    <property type="match status" value="1"/>
</dbReference>
<evidence type="ECO:0000259" key="13">
    <source>
        <dbReference type="PROSITE" id="PS51192"/>
    </source>
</evidence>
<comment type="caution">
    <text evidence="15">The sequence shown here is derived from an EMBL/GenBank/DDBJ whole genome shotgun (WGS) entry which is preliminary data.</text>
</comment>
<dbReference type="InterPro" id="IPR041094">
    <property type="entry name" value="Brr2_helicase_PWI"/>
</dbReference>
<feature type="domain" description="Helicase C-terminal" evidence="14">
    <location>
        <begin position="708"/>
        <end position="945"/>
    </location>
</feature>
<dbReference type="Gene3D" id="1.10.150.20">
    <property type="entry name" value="5' to 3' exonuclease, C-terminal subdomain"/>
    <property type="match status" value="1"/>
</dbReference>
<dbReference type="Pfam" id="PF23445">
    <property type="entry name" value="WHD_SNRNP200"/>
    <property type="match status" value="1"/>
</dbReference>
<dbReference type="SMART" id="SM00487">
    <property type="entry name" value="DEXDc"/>
    <property type="match status" value="1"/>
</dbReference>
<dbReference type="InterPro" id="IPR004179">
    <property type="entry name" value="Sec63-dom"/>
</dbReference>
<keyword evidence="5" id="KW-0547">Nucleotide-binding</keyword>
<evidence type="ECO:0000259" key="14">
    <source>
        <dbReference type="PROSITE" id="PS51194"/>
    </source>
</evidence>
<dbReference type="GO" id="GO:0003724">
    <property type="term" value="F:RNA helicase activity"/>
    <property type="evidence" value="ECO:0007669"/>
    <property type="project" value="UniProtKB-EC"/>
</dbReference>
<dbReference type="InterPro" id="IPR036390">
    <property type="entry name" value="WH_DNA-bd_sf"/>
</dbReference>
<evidence type="ECO:0000256" key="2">
    <source>
        <dbReference type="ARBA" id="ARBA00022664"/>
    </source>
</evidence>
<dbReference type="EC" id="3.6.4.13" evidence="1"/>
<evidence type="ECO:0000256" key="3">
    <source>
        <dbReference type="ARBA" id="ARBA00022728"/>
    </source>
</evidence>
<name>J9ERU9_WUCBA</name>
<dbReference type="InterPro" id="IPR001650">
    <property type="entry name" value="Helicase_C-like"/>
</dbReference>
<dbReference type="EMBL" id="ADBV01001232">
    <property type="protein sequence ID" value="EJW85261.1"/>
    <property type="molecule type" value="Genomic_DNA"/>
</dbReference>
<dbReference type="FunFam" id="2.60.40.150:FF:000004">
    <property type="entry name" value="RNA helicase, activating signal cointegrator 1"/>
    <property type="match status" value="1"/>
</dbReference>
<dbReference type="Gene3D" id="3.40.50.300">
    <property type="entry name" value="P-loop containing nucleotide triphosphate hydrolases"/>
    <property type="match status" value="3"/>
</dbReference>
<feature type="region of interest" description="Disordered" evidence="12">
    <location>
        <begin position="208"/>
        <end position="235"/>
    </location>
</feature>
<feature type="domain" description="Helicase ATP-binding" evidence="13">
    <location>
        <begin position="1363"/>
        <end position="1493"/>
    </location>
</feature>
<dbReference type="CDD" id="cd18019">
    <property type="entry name" value="DEXHc_Brr2_1"/>
    <property type="match status" value="1"/>
</dbReference>
<dbReference type="PANTHER" id="PTHR47961:SF4">
    <property type="entry name" value="ACTIVATING SIGNAL COINTEGRATOR 1 COMPLEX SUBUNIT 3"/>
    <property type="match status" value="1"/>
</dbReference>
<dbReference type="InterPro" id="IPR027417">
    <property type="entry name" value="P-loop_NTPase"/>
</dbReference>
<keyword evidence="15" id="KW-0687">Ribonucleoprotein</keyword>
<keyword evidence="7 15" id="KW-0347">Helicase</keyword>
<dbReference type="FunFam" id="1.10.3380.10:FF:000001">
    <property type="entry name" value="U5 small nuclear ribonucleoprotein helicase"/>
    <property type="match status" value="1"/>
</dbReference>
<dbReference type="Pfam" id="PF21188">
    <property type="entry name" value="BRR2_plug"/>
    <property type="match status" value="1"/>
</dbReference>
<evidence type="ECO:0000256" key="9">
    <source>
        <dbReference type="ARBA" id="ARBA00023187"/>
    </source>
</evidence>
<dbReference type="SMART" id="SM00490">
    <property type="entry name" value="HELICc"/>
    <property type="match status" value="1"/>
</dbReference>
<keyword evidence="4" id="KW-0677">Repeat</keyword>
<dbReference type="Proteomes" id="UP000004810">
    <property type="component" value="Unassembled WGS sequence"/>
</dbReference>
<evidence type="ECO:0000313" key="15">
    <source>
        <dbReference type="EMBL" id="EJW85261.1"/>
    </source>
</evidence>
<evidence type="ECO:0000256" key="10">
    <source>
        <dbReference type="ARBA" id="ARBA00034541"/>
    </source>
</evidence>
<dbReference type="InterPro" id="IPR036388">
    <property type="entry name" value="WH-like_DNA-bd_sf"/>
</dbReference>
<dbReference type="PROSITE" id="PS51194">
    <property type="entry name" value="HELICASE_CTER"/>
    <property type="match status" value="1"/>
</dbReference>
<evidence type="ECO:0000256" key="12">
    <source>
        <dbReference type="SAM" id="MobiDB-lite"/>
    </source>
</evidence>
<dbReference type="GO" id="GO:0008380">
    <property type="term" value="P:RNA splicing"/>
    <property type="evidence" value="ECO:0007669"/>
    <property type="project" value="UniProtKB-KW"/>
</dbReference>
<feature type="region of interest" description="Disordered" evidence="12">
    <location>
        <begin position="63"/>
        <end position="91"/>
    </location>
</feature>
<dbReference type="InterPro" id="IPR014001">
    <property type="entry name" value="Helicase_ATP-bd"/>
</dbReference>
<dbReference type="Pfam" id="PF02889">
    <property type="entry name" value="Sec63"/>
    <property type="match status" value="1"/>
</dbReference>
<dbReference type="Gene3D" id="1.10.3380.10">
    <property type="entry name" value="Sec63 N-terminal domain-like domain"/>
    <property type="match status" value="1"/>
</dbReference>
<dbReference type="SUPFAM" id="SSF158702">
    <property type="entry name" value="Sec63 N-terminal domain-like"/>
    <property type="match status" value="1"/>
</dbReference>
<protein>
    <recommendedName>
        <fullName evidence="10">U5 small nuclear ribonucleoprotein 200 kDa helicase</fullName>
        <ecNumber evidence="1">3.6.4.13</ecNumber>
    </recommendedName>
</protein>
<keyword evidence="8" id="KW-0067">ATP-binding</keyword>
<evidence type="ECO:0000313" key="16">
    <source>
        <dbReference type="Proteomes" id="UP000004810"/>
    </source>
</evidence>
<dbReference type="FunFam" id="1.10.150.20:FF:000004">
    <property type="entry name" value="U5 small nuclear ribonucleoprotein helicase"/>
    <property type="match status" value="1"/>
</dbReference>
<evidence type="ECO:0000256" key="4">
    <source>
        <dbReference type="ARBA" id="ARBA00022737"/>
    </source>
</evidence>
<evidence type="ECO:0000256" key="6">
    <source>
        <dbReference type="ARBA" id="ARBA00022801"/>
    </source>
</evidence>
<proteinExistence type="predicted"/>
<evidence type="ECO:0000256" key="8">
    <source>
        <dbReference type="ARBA" id="ARBA00022840"/>
    </source>
</evidence>
<dbReference type="InterPro" id="IPR057842">
    <property type="entry name" value="WH_MER3"/>
</dbReference>
<dbReference type="Pfam" id="PF00270">
    <property type="entry name" value="DEAD"/>
    <property type="match status" value="2"/>
</dbReference>
<dbReference type="GO" id="GO:0003678">
    <property type="term" value="F:DNA helicase activity"/>
    <property type="evidence" value="ECO:0007669"/>
    <property type="project" value="TreeGrafter"/>
</dbReference>
<dbReference type="Gene3D" id="2.60.40.150">
    <property type="entry name" value="C2 domain"/>
    <property type="match status" value="1"/>
</dbReference>
<keyword evidence="3" id="KW-0747">Spliceosome</keyword>
<evidence type="ECO:0000256" key="7">
    <source>
        <dbReference type="ARBA" id="ARBA00022806"/>
    </source>
</evidence>
<sequence>MADEIARVQQYEYRQNSNLVLQVDFNFTDRRGRDEPTGEVMPLTKEVLAGVKMGDKYQRAKAPAIDTKKARKKKRTDASVTGNNTTSHTLLGDSNTELMGLYKPRTQETRQTYEAILAYIQDAIGDQPRDILCGAADEVLAVLKSDKIREKDRKKEVELLLGLLTDERIAVLINLAKKITDFSVDDEKGKFDNANEIDETIGVNVQFDDSDEEAEGDEGMEEEVKEEGSGGEDEGGVEAVFEETLKARYVDEDDENADGERKGNLHARDIDAHWIQRSLSKFYKDPIVAQQKVNEVLQVLKEASDDRDCENQLVLLLGFDQFEFIKVLRQHRQMILYCTLLKQAQEGKERENIEKEMLSRPELHHILAELHETESADTVEAEREKRARVQQQRRIAEAEGGNDEGTAVGNWLQSRKVLDLDDLAFSQGSHLMSNKALYHFLFLSLFCFFTKRCHLPDGSYRKQKKSYEEVHVPALKPKPFEENEKLVAITDLPKYAQPAFEGFKTLNRVQSRLCDSALKSDEHLLLCAPTGAGKTNVALLCILREISKHMNADGSIRIDEFKCIYIAPMKSLVQEMVGTFTKRLAPYKIAVGEMTGDQQMNKEQFMQTQVIVCTPEKYDIVTRKGGERAYSQLVALLIIDEIHLLHDNRGPVLEAIVVRTLRQMEQNHEECRLVGLSATLPNYQDVGTFLRVKPQNLFFFDNSFRPVPLEQQYIGITEKKALKRYQAMNEVVYDKVMEYAGKSQVLIFVHSRKETAKTAKAIRDACLEKDTLSAFMREGSASTEILRSEASQVANADLRDLIPYGFAIHHAGMTRVDRTLVEDLFADRHLQVLVSTATLAWGVNLPAHTVIIKGTQIYSPEIGRWTELGALDVMQMLGRAGRPQYDSKGKGIMITHHSELQYYLSLMNQQLPIESQLISKLADTLNAEIVLGTINNVSDAMNWLGYTYLYVRMVKSPALYGISHEQTKLDPLLEQRRADLIHTAAAQLDKANLIKYDRRSGLIQATELGRIASHFYCTHDTMQTYNQLLKATATEIDLFRIFSMSSEFRNIMVREEEKLELQKLAEHVPVPIKESLEESSAKVNVLLQAYISQLKLEGFALQSDMVFISQSAGRLFRALFEIVLWRGWAHLAQALLGVCKMISARQWQSLNPLHQFKKLPSEVVRSIDKKNLSFERLYDLDQHQLGELVKMPKMGKPLYKFIRQLPKLDMTALIQPITRSTLRIELTITPDFLWDARVHGTAEGFWIFVEDVDGELILHHEYFLLKQKFCEDEHLVKMFVPVFDPLPPLYFIRIVSDRWLGSETVLPISFRHLILPEKYPPPTELLDLQPLPLSALNSKLFQSVFEQKNISVFNPIQTQDFFRTVYEGNDNVFIGAPHGSGKTVCAEFAILRHFDNRPDAKAVYVTPMEDLAEKVQVHRLARTNWNCTRKTVVMLTGEPSTDLKLLQRGQLIIATPEKWDNVSRRWKQRKNVQAVRLFIVDDLHMIGGNNGVR</sequence>
<keyword evidence="2" id="KW-0507">mRNA processing</keyword>
<dbReference type="InterPro" id="IPR035892">
    <property type="entry name" value="C2_domain_sf"/>
</dbReference>
<dbReference type="GO" id="GO:0005681">
    <property type="term" value="C:spliceosomal complex"/>
    <property type="evidence" value="ECO:0007669"/>
    <property type="project" value="UniProtKB-KW"/>
</dbReference>
<comment type="catalytic activity">
    <reaction evidence="11">
        <text>ATP + H2O = ADP + phosphate + H(+)</text>
        <dbReference type="Rhea" id="RHEA:13065"/>
        <dbReference type="ChEBI" id="CHEBI:15377"/>
        <dbReference type="ChEBI" id="CHEBI:15378"/>
        <dbReference type="ChEBI" id="CHEBI:30616"/>
        <dbReference type="ChEBI" id="CHEBI:43474"/>
        <dbReference type="ChEBI" id="CHEBI:456216"/>
        <dbReference type="EC" id="3.6.4.13"/>
    </reaction>
</comment>
<accession>J9ERU9</accession>
<dbReference type="GO" id="GO:0003676">
    <property type="term" value="F:nucleic acid binding"/>
    <property type="evidence" value="ECO:0007669"/>
    <property type="project" value="InterPro"/>
</dbReference>
<dbReference type="Pfam" id="PF00271">
    <property type="entry name" value="Helicase_C"/>
    <property type="match status" value="1"/>
</dbReference>
<dbReference type="SUPFAM" id="SSF52540">
    <property type="entry name" value="P-loop containing nucleoside triphosphate hydrolases"/>
    <property type="match status" value="3"/>
</dbReference>
<dbReference type="GO" id="GO:0000712">
    <property type="term" value="P:resolution of meiotic recombination intermediates"/>
    <property type="evidence" value="ECO:0007669"/>
    <property type="project" value="TreeGrafter"/>
</dbReference>
<feature type="compositionally biased region" description="Polar residues" evidence="12">
    <location>
        <begin position="79"/>
        <end position="91"/>
    </location>
</feature>
<dbReference type="SMART" id="SM00973">
    <property type="entry name" value="Sec63"/>
    <property type="match status" value="1"/>
</dbReference>
<dbReference type="InterPro" id="IPR011545">
    <property type="entry name" value="DEAD/DEAH_box_helicase_dom"/>
</dbReference>
<organism evidence="15 16">
    <name type="scientific">Wuchereria bancrofti</name>
    <dbReference type="NCBI Taxonomy" id="6293"/>
    <lineage>
        <taxon>Eukaryota</taxon>
        <taxon>Metazoa</taxon>
        <taxon>Ecdysozoa</taxon>
        <taxon>Nematoda</taxon>
        <taxon>Chromadorea</taxon>
        <taxon>Rhabditida</taxon>
        <taxon>Spirurina</taxon>
        <taxon>Spiruromorpha</taxon>
        <taxon>Filarioidea</taxon>
        <taxon>Onchocercidae</taxon>
        <taxon>Wuchereria</taxon>
    </lineage>
</organism>
<dbReference type="InterPro" id="IPR050474">
    <property type="entry name" value="Hel308_SKI2-like"/>
</dbReference>
<evidence type="ECO:0000256" key="1">
    <source>
        <dbReference type="ARBA" id="ARBA00012552"/>
    </source>
</evidence>
<dbReference type="PROSITE" id="PS51192">
    <property type="entry name" value="HELICASE_ATP_BIND_1"/>
    <property type="match status" value="2"/>
</dbReference>
<dbReference type="PANTHER" id="PTHR47961">
    <property type="entry name" value="DNA POLYMERASE THETA, PUTATIVE (AFU_ORTHOLOGUE AFUA_1G05260)-RELATED"/>
    <property type="match status" value="1"/>
</dbReference>
<reference evidence="16" key="1">
    <citation type="submission" date="2012-08" db="EMBL/GenBank/DDBJ databases">
        <title>The Genome Sequence of Wuchereria bancrofti.</title>
        <authorList>
            <person name="Nutman T.B."/>
            <person name="Fink D.L."/>
            <person name="Russ C."/>
            <person name="Young S."/>
            <person name="Zeng Q."/>
            <person name="Koehrsen M."/>
            <person name="Alvarado L."/>
            <person name="Berlin A."/>
            <person name="Chapman S.B."/>
            <person name="Chen Z."/>
            <person name="Freedman E."/>
            <person name="Gellesch M."/>
            <person name="Goldberg J."/>
            <person name="Griggs A."/>
            <person name="Gujja S."/>
            <person name="Heilman E.R."/>
            <person name="Heiman D."/>
            <person name="Hepburn T."/>
            <person name="Howarth C."/>
            <person name="Jen D."/>
            <person name="Larson L."/>
            <person name="Lewis B."/>
            <person name="Mehta T."/>
            <person name="Park D."/>
            <person name="Pearson M."/>
            <person name="Roberts A."/>
            <person name="Saif S."/>
            <person name="Shea T."/>
            <person name="Shenoy N."/>
            <person name="Sisk P."/>
            <person name="Stolte C."/>
            <person name="Sykes S."/>
            <person name="Walk T."/>
            <person name="White J."/>
            <person name="Yandava C."/>
            <person name="Haas B."/>
            <person name="Henn M.R."/>
            <person name="Nusbaum C."/>
            <person name="Birren B."/>
        </authorList>
    </citation>
    <scope>NUCLEOTIDE SEQUENCE [LARGE SCALE GENOMIC DNA]</scope>
    <source>
        <strain evidence="16">NA</strain>
    </source>
</reference>
<dbReference type="CDD" id="cd18795">
    <property type="entry name" value="SF2_C_Ski2"/>
    <property type="match status" value="1"/>
</dbReference>
<dbReference type="GO" id="GO:0016787">
    <property type="term" value="F:hydrolase activity"/>
    <property type="evidence" value="ECO:0007669"/>
    <property type="project" value="UniProtKB-KW"/>
</dbReference>
<evidence type="ECO:0000256" key="5">
    <source>
        <dbReference type="ARBA" id="ARBA00022741"/>
    </source>
</evidence>
<gene>
    <name evidence="15" type="ORF">WUBG_03828</name>
</gene>
<dbReference type="FunFam" id="3.40.50.300:FF:000062">
    <property type="entry name" value="U5 small nuclear ribonucleoprotein helicase"/>
    <property type="match status" value="1"/>
</dbReference>
<dbReference type="Pfam" id="PF18149">
    <property type="entry name" value="Helicase_PWI"/>
    <property type="match status" value="1"/>
</dbReference>
<keyword evidence="9" id="KW-0508">mRNA splicing</keyword>
<dbReference type="Gene3D" id="1.10.10.10">
    <property type="entry name" value="Winged helix-like DNA-binding domain superfamily/Winged helix DNA-binding domain"/>
    <property type="match status" value="1"/>
</dbReference>
<feature type="domain" description="Helicase ATP-binding" evidence="13">
    <location>
        <begin position="515"/>
        <end position="698"/>
    </location>
</feature>
<evidence type="ECO:0000256" key="11">
    <source>
        <dbReference type="ARBA" id="ARBA00047984"/>
    </source>
</evidence>
<keyword evidence="6" id="KW-0378">Hydrolase</keyword>